<evidence type="ECO:0000313" key="2">
    <source>
        <dbReference type="Proteomes" id="UP000282674"/>
    </source>
</evidence>
<dbReference type="OrthoDB" id="4326960at2"/>
<sequence length="142" mass="15575">MTKKLLRVLRWATKTTHPAEFHYSPDLNPAEQRALLRRNYLLLMTGQAALGLIGPDILAIAVEPRPDEVVLHIAASTDNDALQEDLKDIVGDLDAFLASGPERLTPISTQIHVGSADTSWSGRSHALLYLAKPEPEPPIHNS</sequence>
<evidence type="ECO:0000313" key="1">
    <source>
        <dbReference type="EMBL" id="RMI32481.1"/>
    </source>
</evidence>
<keyword evidence="2" id="KW-1185">Reference proteome</keyword>
<dbReference type="EMBL" id="RFFG01000194">
    <property type="protein sequence ID" value="RMI32481.1"/>
    <property type="molecule type" value="Genomic_DNA"/>
</dbReference>
<organism evidence="1 2">
    <name type="scientific">Actinomadura harenae</name>
    <dbReference type="NCBI Taxonomy" id="2483351"/>
    <lineage>
        <taxon>Bacteria</taxon>
        <taxon>Bacillati</taxon>
        <taxon>Actinomycetota</taxon>
        <taxon>Actinomycetes</taxon>
        <taxon>Streptosporangiales</taxon>
        <taxon>Thermomonosporaceae</taxon>
        <taxon>Actinomadura</taxon>
    </lineage>
</organism>
<accession>A0A3M2L4I0</accession>
<name>A0A3M2L4I0_9ACTN</name>
<dbReference type="RefSeq" id="WP_122200007.1">
    <property type="nucleotide sequence ID" value="NZ_JBHSKC010000060.1"/>
</dbReference>
<comment type="caution">
    <text evidence="1">The sequence shown here is derived from an EMBL/GenBank/DDBJ whole genome shotgun (WGS) entry which is preliminary data.</text>
</comment>
<reference evidence="1 2" key="1">
    <citation type="submission" date="2018-10" db="EMBL/GenBank/DDBJ databases">
        <title>Isolation from soil.</title>
        <authorList>
            <person name="Hu J."/>
        </authorList>
    </citation>
    <scope>NUCLEOTIDE SEQUENCE [LARGE SCALE GENOMIC DNA]</scope>
    <source>
        <strain evidence="1 2">NEAU-Ht49</strain>
    </source>
</reference>
<gene>
    <name evidence="1" type="ORF">EBO15_41975</name>
</gene>
<dbReference type="Proteomes" id="UP000282674">
    <property type="component" value="Unassembled WGS sequence"/>
</dbReference>
<proteinExistence type="predicted"/>
<protein>
    <submittedName>
        <fullName evidence="1">Uncharacterized protein</fullName>
    </submittedName>
</protein>
<dbReference type="AlphaFoldDB" id="A0A3M2L4I0"/>